<evidence type="ECO:0000313" key="3">
    <source>
        <dbReference type="Proteomes" id="UP001460270"/>
    </source>
</evidence>
<dbReference type="EMBL" id="JBBPFD010000008">
    <property type="protein sequence ID" value="KAK7916415.1"/>
    <property type="molecule type" value="Genomic_DNA"/>
</dbReference>
<keyword evidence="3" id="KW-1185">Reference proteome</keyword>
<dbReference type="Proteomes" id="UP001460270">
    <property type="component" value="Unassembled WGS sequence"/>
</dbReference>
<evidence type="ECO:0000313" key="2">
    <source>
        <dbReference type="EMBL" id="KAK7916415.1"/>
    </source>
</evidence>
<proteinExistence type="predicted"/>
<comment type="caution">
    <text evidence="2">The sequence shown here is derived from an EMBL/GenBank/DDBJ whole genome shotgun (WGS) entry which is preliminary data.</text>
</comment>
<sequence length="69" mass="7825">MNRGSCSYDTRSSVLKHTQDQFGQVLSNMDSEHGTDDWEHRPGEETVKKKAGSTSEGILNWDRNLDNID</sequence>
<protein>
    <submittedName>
        <fullName evidence="2">Uncharacterized protein</fullName>
    </submittedName>
</protein>
<reference evidence="3" key="1">
    <citation type="submission" date="2024-04" db="EMBL/GenBank/DDBJ databases">
        <title>Salinicola lusitanus LLJ914,a marine bacterium isolated from the Okinawa Trough.</title>
        <authorList>
            <person name="Li J."/>
        </authorList>
    </citation>
    <scope>NUCLEOTIDE SEQUENCE [LARGE SCALE GENOMIC DNA]</scope>
</reference>
<feature type="region of interest" description="Disordered" evidence="1">
    <location>
        <begin position="28"/>
        <end position="69"/>
    </location>
</feature>
<gene>
    <name evidence="2" type="ORF">WMY93_012176</name>
</gene>
<name>A0AAW0P4R0_9GOBI</name>
<evidence type="ECO:0000256" key="1">
    <source>
        <dbReference type="SAM" id="MobiDB-lite"/>
    </source>
</evidence>
<accession>A0AAW0P4R0</accession>
<organism evidence="2 3">
    <name type="scientific">Mugilogobius chulae</name>
    <name type="common">yellowstripe goby</name>
    <dbReference type="NCBI Taxonomy" id="88201"/>
    <lineage>
        <taxon>Eukaryota</taxon>
        <taxon>Metazoa</taxon>
        <taxon>Chordata</taxon>
        <taxon>Craniata</taxon>
        <taxon>Vertebrata</taxon>
        <taxon>Euteleostomi</taxon>
        <taxon>Actinopterygii</taxon>
        <taxon>Neopterygii</taxon>
        <taxon>Teleostei</taxon>
        <taxon>Neoteleostei</taxon>
        <taxon>Acanthomorphata</taxon>
        <taxon>Gobiaria</taxon>
        <taxon>Gobiiformes</taxon>
        <taxon>Gobioidei</taxon>
        <taxon>Gobiidae</taxon>
        <taxon>Gobionellinae</taxon>
        <taxon>Mugilogobius</taxon>
    </lineage>
</organism>
<feature type="compositionally biased region" description="Basic and acidic residues" evidence="1">
    <location>
        <begin position="30"/>
        <end position="48"/>
    </location>
</feature>
<dbReference type="AlphaFoldDB" id="A0AAW0P4R0"/>